<organism evidence="1 2">
    <name type="scientific">Diphasiastrum complanatum</name>
    <name type="common">Issler's clubmoss</name>
    <name type="synonym">Lycopodium complanatum</name>
    <dbReference type="NCBI Taxonomy" id="34168"/>
    <lineage>
        <taxon>Eukaryota</taxon>
        <taxon>Viridiplantae</taxon>
        <taxon>Streptophyta</taxon>
        <taxon>Embryophyta</taxon>
        <taxon>Tracheophyta</taxon>
        <taxon>Lycopodiopsida</taxon>
        <taxon>Lycopodiales</taxon>
        <taxon>Lycopodiaceae</taxon>
        <taxon>Lycopodioideae</taxon>
        <taxon>Diphasiastrum</taxon>
    </lineage>
</organism>
<keyword evidence="2" id="KW-1185">Reference proteome</keyword>
<comment type="caution">
    <text evidence="1">The sequence shown here is derived from an EMBL/GenBank/DDBJ whole genome shotgun (WGS) entry which is preliminary data.</text>
</comment>
<accession>A0ACC2CFC8</accession>
<proteinExistence type="predicted"/>
<dbReference type="Proteomes" id="UP001162992">
    <property type="component" value="Chromosome 10"/>
</dbReference>
<reference evidence="2" key="1">
    <citation type="journal article" date="2024" name="Proc. Natl. Acad. Sci. U.S.A.">
        <title>Extraordinary preservation of gene collinearity over three hundred million years revealed in homosporous lycophytes.</title>
        <authorList>
            <person name="Li C."/>
            <person name="Wickell D."/>
            <person name="Kuo L.Y."/>
            <person name="Chen X."/>
            <person name="Nie B."/>
            <person name="Liao X."/>
            <person name="Peng D."/>
            <person name="Ji J."/>
            <person name="Jenkins J."/>
            <person name="Williams M."/>
            <person name="Shu S."/>
            <person name="Plott C."/>
            <person name="Barry K."/>
            <person name="Rajasekar S."/>
            <person name="Grimwood J."/>
            <person name="Han X."/>
            <person name="Sun S."/>
            <person name="Hou Z."/>
            <person name="He W."/>
            <person name="Dai G."/>
            <person name="Sun C."/>
            <person name="Schmutz J."/>
            <person name="Leebens-Mack J.H."/>
            <person name="Li F.W."/>
            <person name="Wang L."/>
        </authorList>
    </citation>
    <scope>NUCLEOTIDE SEQUENCE [LARGE SCALE GENOMIC DNA]</scope>
    <source>
        <strain evidence="2">cv. PW_Plant_1</strain>
    </source>
</reference>
<gene>
    <name evidence="1" type="ORF">O6H91_10G029500</name>
</gene>
<evidence type="ECO:0000313" key="1">
    <source>
        <dbReference type="EMBL" id="KAJ7540761.1"/>
    </source>
</evidence>
<protein>
    <submittedName>
        <fullName evidence="1">Uncharacterized protein</fullName>
    </submittedName>
</protein>
<sequence>MGKLALKHLINERMCLLASALLASLLLGSRAPCSVATSYYPPGGFVQIRGTQFFVDGHPLYVNGFNAYWMMYFAADAQSRAQVSALMDQASKLGLNVGRTWAFNDGSYRALQISPGVFSEQVFQGLDFVIAEAKNQGVRLLLSFANNYANFGGKPQYVQWGRNAGLHLENEDAFFSDSTVKGYYKTFVQTLLTRVNTITGVAYRDEPAIFGWELLNEARCTSDPSGSILQAWIEEMSAFVKSIDGNHILEVGLEGFYSPLSAERVSVNPSSFGEQTGTDFIKNNLPQQVDFATVHTYPDIWLSQENQDVQQEFTTNWIKSHIEDATYKLGKPVLFAEFGKSAYTAGYFQEQRDQLLSNIYATIYASASNGGAGAGALVWQLFTDGIESSFYDGYQIVLSQNPSTENIIAAQSHRMSYLSHL</sequence>
<dbReference type="EMBL" id="CM055101">
    <property type="protein sequence ID" value="KAJ7540761.1"/>
    <property type="molecule type" value="Genomic_DNA"/>
</dbReference>
<evidence type="ECO:0000313" key="2">
    <source>
        <dbReference type="Proteomes" id="UP001162992"/>
    </source>
</evidence>
<name>A0ACC2CFC8_DIPCM</name>